<organism evidence="1 2">
    <name type="scientific">Paraburkholderia madseniana</name>
    <dbReference type="NCBI Taxonomy" id="2599607"/>
    <lineage>
        <taxon>Bacteria</taxon>
        <taxon>Pseudomonadati</taxon>
        <taxon>Pseudomonadota</taxon>
        <taxon>Betaproteobacteria</taxon>
        <taxon>Burkholderiales</taxon>
        <taxon>Burkholderiaceae</taxon>
        <taxon>Paraburkholderia</taxon>
    </lineage>
</organism>
<proteinExistence type="predicted"/>
<protein>
    <submittedName>
        <fullName evidence="1">Uncharacterized protein</fullName>
    </submittedName>
</protein>
<reference evidence="1 2" key="1">
    <citation type="journal article" date="2020" name="Int. J. Syst. Evol. Microbiol.">
        <title>Paraburkholderia madseniana sp. nov., a phenolic acid-degrading bacterium isolated from acidic forest soil.</title>
        <authorList>
            <person name="Wilhelm R.C."/>
            <person name="Murphy S.J.L."/>
            <person name="Feriancek N.M."/>
            <person name="Karasz D.C."/>
            <person name="DeRito C.M."/>
            <person name="Newman J.D."/>
            <person name="Buckley D.H."/>
        </authorList>
    </citation>
    <scope>NUCLEOTIDE SEQUENCE [LARGE SCALE GENOMIC DNA]</scope>
    <source>
        <strain evidence="1 2">RP11</strain>
    </source>
</reference>
<dbReference type="EMBL" id="VOSW01000033">
    <property type="protein sequence ID" value="KAE8758403.1"/>
    <property type="molecule type" value="Genomic_DNA"/>
</dbReference>
<dbReference type="RefSeq" id="WP_154561221.1">
    <property type="nucleotide sequence ID" value="NZ_VOSW01000033.1"/>
</dbReference>
<evidence type="ECO:0000313" key="2">
    <source>
        <dbReference type="Proteomes" id="UP000463700"/>
    </source>
</evidence>
<gene>
    <name evidence="1" type="ORF">FSO04_18580</name>
</gene>
<accession>A0A6N6WD20</accession>
<dbReference type="AlphaFoldDB" id="A0A6N6WD20"/>
<evidence type="ECO:0000313" key="1">
    <source>
        <dbReference type="EMBL" id="KAE8758403.1"/>
    </source>
</evidence>
<sequence>MAGFPGDAAVEWRDEDSVLWAHQDGLVIALVPRESLFLPALKIVREKLAEFRVDAPGTAGELILDATQDWIWDDSVGAVDFTNLANVHGLKNARITLSLADAEDLESTGRRHFFEYRQALDFARAVVGNRYTG</sequence>
<dbReference type="Proteomes" id="UP000463700">
    <property type="component" value="Unassembled WGS sequence"/>
</dbReference>
<name>A0A6N6WD20_9BURK</name>
<comment type="caution">
    <text evidence="1">The sequence shown here is derived from an EMBL/GenBank/DDBJ whole genome shotgun (WGS) entry which is preliminary data.</text>
</comment>